<dbReference type="Proteomes" id="UP000006640">
    <property type="component" value="Chromosome"/>
</dbReference>
<evidence type="ECO:0000256" key="3">
    <source>
        <dbReference type="ARBA" id="ARBA00022833"/>
    </source>
</evidence>
<dbReference type="PANTHER" id="PTHR33823:SF4">
    <property type="entry name" value="GENERAL STRESS PROTEIN 16O"/>
    <property type="match status" value="1"/>
</dbReference>
<dbReference type="Gene3D" id="1.20.120.910">
    <property type="entry name" value="DksA, coiled-coil domain"/>
    <property type="match status" value="1"/>
</dbReference>
<feature type="zinc finger region" description="dksA C4-type" evidence="4">
    <location>
        <begin position="83"/>
        <end position="107"/>
    </location>
</feature>
<evidence type="ECO:0000256" key="1">
    <source>
        <dbReference type="ARBA" id="ARBA00022723"/>
    </source>
</evidence>
<feature type="coiled-coil region" evidence="5">
    <location>
        <begin position="20"/>
        <end position="78"/>
    </location>
</feature>
<evidence type="ECO:0000259" key="6">
    <source>
        <dbReference type="Pfam" id="PF01258"/>
    </source>
</evidence>
<keyword evidence="2" id="KW-0863">Zinc-finger</keyword>
<keyword evidence="1" id="KW-0479">Metal-binding</keyword>
<keyword evidence="3" id="KW-0862">Zinc</keyword>
<keyword evidence="8" id="KW-1185">Reference proteome</keyword>
<dbReference type="GO" id="GO:0008270">
    <property type="term" value="F:zinc ion binding"/>
    <property type="evidence" value="ECO:0007669"/>
    <property type="project" value="UniProtKB-KW"/>
</dbReference>
<evidence type="ECO:0000256" key="5">
    <source>
        <dbReference type="SAM" id="Coils"/>
    </source>
</evidence>
<evidence type="ECO:0000256" key="4">
    <source>
        <dbReference type="PROSITE-ProRule" id="PRU00510"/>
    </source>
</evidence>
<proteinExistence type="predicted"/>
<dbReference type="PANTHER" id="PTHR33823">
    <property type="entry name" value="RNA POLYMERASE-BINDING TRANSCRIPTION FACTOR DKSA-RELATED"/>
    <property type="match status" value="1"/>
</dbReference>
<keyword evidence="5" id="KW-0175">Coiled coil</keyword>
<dbReference type="PROSITE" id="PS51128">
    <property type="entry name" value="ZF_DKSA_2"/>
    <property type="match status" value="1"/>
</dbReference>
<evidence type="ECO:0000313" key="7">
    <source>
        <dbReference type="EMBL" id="ADG88346.1"/>
    </source>
</evidence>
<sequence length="114" mass="12789">MAVSGSESTGLSEVQVQAIREELEEQLEWRNSQLKELRAVVDTGGAEDTARLAVLNDIAATEQAVRELEATLERLKDGTYGRCDDCGSAIPFNRLKIRPLARYCINCQRRHEVR</sequence>
<dbReference type="SUPFAM" id="SSF57716">
    <property type="entry name" value="Glucocorticoid receptor-like (DNA-binding domain)"/>
    <property type="match status" value="1"/>
</dbReference>
<dbReference type="InterPro" id="IPR020458">
    <property type="entry name" value="Znf_DskA_TraR_CS"/>
</dbReference>
<dbReference type="RefSeq" id="WP_013131879.1">
    <property type="nucleotide sequence ID" value="NC_014165.1"/>
</dbReference>
<gene>
    <name evidence="7" type="ordered locus">Tbis_1632</name>
</gene>
<reference evidence="7 8" key="1">
    <citation type="submission" date="2010-01" db="EMBL/GenBank/DDBJ databases">
        <title>The complete genome of Thermobispora bispora DSM 43833.</title>
        <authorList>
            <consortium name="US DOE Joint Genome Institute (JGI-PGF)"/>
            <person name="Lucas S."/>
            <person name="Copeland A."/>
            <person name="Lapidus A."/>
            <person name="Glavina del Rio T."/>
            <person name="Dalin E."/>
            <person name="Tice H."/>
            <person name="Bruce D."/>
            <person name="Goodwin L."/>
            <person name="Pitluck S."/>
            <person name="Kyrpides N."/>
            <person name="Mavromatis K."/>
            <person name="Ivanova N."/>
            <person name="Mikhailova N."/>
            <person name="Chertkov O."/>
            <person name="Brettin T."/>
            <person name="Detter J.C."/>
            <person name="Han C."/>
            <person name="Larimer F."/>
            <person name="Land M."/>
            <person name="Hauser L."/>
            <person name="Markowitz V."/>
            <person name="Cheng J.-F."/>
            <person name="Hugenholtz P."/>
            <person name="Woyke T."/>
            <person name="Wu D."/>
            <person name="Jando M."/>
            <person name="Schneider S."/>
            <person name="Klenk H.-P."/>
            <person name="Eisen J.A."/>
        </authorList>
    </citation>
    <scope>NUCLEOTIDE SEQUENCE [LARGE SCALE GENOMIC DNA]</scope>
    <source>
        <strain evidence="8">ATCC 19993 / DSM 43833 / CBS 139.67 / JCM 10125 / KCTC 9307 / NBRC 14880 / R51</strain>
    </source>
</reference>
<protein>
    <submittedName>
        <fullName evidence="7">Transcriptional regulator, TraR/DksA family</fullName>
    </submittedName>
</protein>
<dbReference type="HOGENOM" id="CLU_043144_3_4_11"/>
<dbReference type="AlphaFoldDB" id="D6YAX9"/>
<feature type="domain" description="Zinc finger DksA/TraR C4-type" evidence="6">
    <location>
        <begin position="78"/>
        <end position="112"/>
    </location>
</feature>
<dbReference type="Pfam" id="PF01258">
    <property type="entry name" value="zf-dskA_traR"/>
    <property type="match status" value="1"/>
</dbReference>
<evidence type="ECO:0000256" key="2">
    <source>
        <dbReference type="ARBA" id="ARBA00022771"/>
    </source>
</evidence>
<dbReference type="OrthoDB" id="1121111at2"/>
<dbReference type="KEGG" id="tbi:Tbis_1632"/>
<evidence type="ECO:0000313" key="8">
    <source>
        <dbReference type="Proteomes" id="UP000006640"/>
    </source>
</evidence>
<dbReference type="eggNOG" id="COG1734">
    <property type="taxonomic scope" value="Bacteria"/>
</dbReference>
<organism evidence="7 8">
    <name type="scientific">Thermobispora bispora (strain ATCC 19993 / DSM 43833 / CBS 139.67 / JCM 10125 / KCTC 9307 / NBRC 14880 / R51)</name>
    <dbReference type="NCBI Taxonomy" id="469371"/>
    <lineage>
        <taxon>Bacteria</taxon>
        <taxon>Bacillati</taxon>
        <taxon>Actinomycetota</taxon>
        <taxon>Actinomycetes</taxon>
        <taxon>Streptosporangiales</taxon>
        <taxon>Streptosporangiaceae</taxon>
        <taxon>Thermobispora</taxon>
    </lineage>
</organism>
<dbReference type="PROSITE" id="PS01102">
    <property type="entry name" value="ZF_DKSA_1"/>
    <property type="match status" value="1"/>
</dbReference>
<dbReference type="EMBL" id="CP001874">
    <property type="protein sequence ID" value="ADG88346.1"/>
    <property type="molecule type" value="Genomic_DNA"/>
</dbReference>
<name>D6YAX9_THEBD</name>
<dbReference type="STRING" id="469371.Tbis_1632"/>
<dbReference type="InterPro" id="IPR000962">
    <property type="entry name" value="Znf_DskA_TraR"/>
</dbReference>
<accession>D6YAX9</accession>